<dbReference type="Proteomes" id="UP000054567">
    <property type="component" value="Unassembled WGS sequence"/>
</dbReference>
<sequence>MHPEPTSAKKIKDTPSLVESAKNLETRTKRPIISIDFIENLVAVRVEMLNSAKSNRLGQLPPRPTSQRPESRAAYNCPKYYRQVKYTISECHILYLINA</sequence>
<reference evidence="3" key="3">
    <citation type="journal article" date="2010" name="Genome Res.">
        <title>Population genomic sequencing of Coccidioides fungi reveals recent hybridization and transposon control.</title>
        <authorList>
            <person name="Neafsey D.E."/>
            <person name="Barker B.M."/>
            <person name="Sharpton T.J."/>
            <person name="Stajich J.E."/>
            <person name="Park D.J."/>
            <person name="Whiston E."/>
            <person name="Hung C.-Y."/>
            <person name="McMahan C."/>
            <person name="White J."/>
            <person name="Sykes S."/>
            <person name="Heiman D."/>
            <person name="Young S."/>
            <person name="Zeng Q."/>
            <person name="Abouelleil A."/>
            <person name="Aftuck L."/>
            <person name="Bessette D."/>
            <person name="Brown A."/>
            <person name="FitzGerald M."/>
            <person name="Lui A."/>
            <person name="Macdonald J.P."/>
            <person name="Priest M."/>
            <person name="Orbach M.J."/>
            <person name="Galgiani J.N."/>
            <person name="Kirkland T.N."/>
            <person name="Cole G.T."/>
            <person name="Birren B.W."/>
            <person name="Henn M.R."/>
            <person name="Taylor J.W."/>
            <person name="Rounsley S.D."/>
        </authorList>
    </citation>
    <scope>NUCLEOTIDE SEQUENCE [LARGE SCALE GENOMIC DNA]</scope>
    <source>
        <strain evidence="3">RMSCC 3488</strain>
    </source>
</reference>
<organism evidence="2 3">
    <name type="scientific">Coccidioides posadasii RMSCC 3488</name>
    <dbReference type="NCBI Taxonomy" id="454284"/>
    <lineage>
        <taxon>Eukaryota</taxon>
        <taxon>Fungi</taxon>
        <taxon>Dikarya</taxon>
        <taxon>Ascomycota</taxon>
        <taxon>Pezizomycotina</taxon>
        <taxon>Eurotiomycetes</taxon>
        <taxon>Eurotiomycetidae</taxon>
        <taxon>Onygenales</taxon>
        <taxon>Onygenaceae</taxon>
        <taxon>Coccidioides</taxon>
    </lineage>
</organism>
<evidence type="ECO:0000313" key="3">
    <source>
        <dbReference type="Proteomes" id="UP000054567"/>
    </source>
</evidence>
<accession>A0A0J6FAX9</accession>
<reference evidence="3" key="2">
    <citation type="journal article" date="2009" name="Genome Res.">
        <title>Comparative genomic analyses of the human fungal pathogens Coccidioides and their relatives.</title>
        <authorList>
            <person name="Sharpton T.J."/>
            <person name="Stajich J.E."/>
            <person name="Rounsley S.D."/>
            <person name="Gardner M.J."/>
            <person name="Wortman J.R."/>
            <person name="Jordar V.S."/>
            <person name="Maiti R."/>
            <person name="Kodira C.D."/>
            <person name="Neafsey D.E."/>
            <person name="Zeng Q."/>
            <person name="Hung C.-Y."/>
            <person name="McMahan C."/>
            <person name="Muszewska A."/>
            <person name="Grynberg M."/>
            <person name="Mandel M.A."/>
            <person name="Kellner E.M."/>
            <person name="Barker B.M."/>
            <person name="Galgiani J.N."/>
            <person name="Orbach M.J."/>
            <person name="Kirkland T.N."/>
            <person name="Cole G.T."/>
            <person name="Henn M.R."/>
            <person name="Birren B.W."/>
            <person name="Taylor J.W."/>
        </authorList>
    </citation>
    <scope>NUCLEOTIDE SEQUENCE [LARGE SCALE GENOMIC DNA]</scope>
    <source>
        <strain evidence="3">RMSCC 3488</strain>
    </source>
</reference>
<name>A0A0J6FAX9_COCPO</name>
<protein>
    <submittedName>
        <fullName evidence="2">Uncharacterized protein</fullName>
    </submittedName>
</protein>
<evidence type="ECO:0000256" key="1">
    <source>
        <dbReference type="SAM" id="MobiDB-lite"/>
    </source>
</evidence>
<evidence type="ECO:0000313" key="2">
    <source>
        <dbReference type="EMBL" id="KMM70156.1"/>
    </source>
</evidence>
<proteinExistence type="predicted"/>
<dbReference type="AlphaFoldDB" id="A0A0J6FAX9"/>
<dbReference type="EMBL" id="DS268112">
    <property type="protein sequence ID" value="KMM70156.1"/>
    <property type="molecule type" value="Genomic_DNA"/>
</dbReference>
<dbReference type="VEuPathDB" id="FungiDB:CPAG_06467"/>
<reference evidence="2 3" key="1">
    <citation type="submission" date="2007-06" db="EMBL/GenBank/DDBJ databases">
        <title>The Genome Sequence of Coccidioides posadasii RMSCC_3488.</title>
        <authorList>
            <consortium name="Coccidioides Genome Resources Consortium"/>
            <consortium name="The Broad Institute Genome Sequencing Platform"/>
            <person name="Henn M.R."/>
            <person name="Sykes S."/>
            <person name="Young S."/>
            <person name="Jaffe D."/>
            <person name="Berlin A."/>
            <person name="Alvarez P."/>
            <person name="Butler J."/>
            <person name="Gnerre S."/>
            <person name="Grabherr M."/>
            <person name="Mauceli E."/>
            <person name="Brockman W."/>
            <person name="Kodira C."/>
            <person name="Alvarado L."/>
            <person name="Zeng Q."/>
            <person name="Crawford M."/>
            <person name="Antoine C."/>
            <person name="Devon K."/>
            <person name="Galgiani J."/>
            <person name="Orsborn K."/>
            <person name="Lewis M.L."/>
            <person name="Nusbaum C."/>
            <person name="Galagan J."/>
            <person name="Birren B."/>
        </authorList>
    </citation>
    <scope>NUCLEOTIDE SEQUENCE [LARGE SCALE GENOMIC DNA]</scope>
    <source>
        <strain evidence="2 3">RMSCC 3488</strain>
    </source>
</reference>
<gene>
    <name evidence="2" type="ORF">CPAG_06467</name>
</gene>
<feature type="region of interest" description="Disordered" evidence="1">
    <location>
        <begin position="53"/>
        <end position="72"/>
    </location>
</feature>